<keyword evidence="3" id="KW-1283">Bacterial microcompartment</keyword>
<protein>
    <submittedName>
        <fullName evidence="4">Ethanolamine utilization protein EutN</fullName>
    </submittedName>
</protein>
<dbReference type="InterPro" id="IPR004992">
    <property type="entry name" value="EutN_CcmL"/>
</dbReference>
<dbReference type="AlphaFoldDB" id="A0AAW9IWE1"/>
<dbReference type="Gene3D" id="2.40.50.220">
    <property type="entry name" value="EutN/Ccml"/>
    <property type="match status" value="1"/>
</dbReference>
<accession>A0AAW9IWE1</accession>
<dbReference type="Pfam" id="PF03319">
    <property type="entry name" value="EutN_CcmL"/>
    <property type="match status" value="1"/>
</dbReference>
<evidence type="ECO:0000256" key="1">
    <source>
        <dbReference type="ARBA" id="ARBA00023587"/>
    </source>
</evidence>
<dbReference type="GO" id="GO:0031470">
    <property type="term" value="C:carboxysome"/>
    <property type="evidence" value="ECO:0007669"/>
    <property type="project" value="UniProtKB-SubCell"/>
</dbReference>
<sequence length="30" mass="3356">MITAKLIGNVWATRKAESLSGFKFMLAEEI</sequence>
<comment type="caution">
    <text evidence="4">The sequence shown here is derived from an EMBL/GenBank/DDBJ whole genome shotgun (WGS) entry which is preliminary data.</text>
</comment>
<gene>
    <name evidence="4" type="ORF">GNF81_16645</name>
</gene>
<dbReference type="EMBL" id="WNVG01000443">
    <property type="protein sequence ID" value="MDZ5034335.1"/>
    <property type="molecule type" value="Genomic_DNA"/>
</dbReference>
<evidence type="ECO:0000313" key="4">
    <source>
        <dbReference type="EMBL" id="MDZ5034335.1"/>
    </source>
</evidence>
<keyword evidence="2" id="KW-1282">Carboxysome</keyword>
<dbReference type="RefSeq" id="WP_322412818.1">
    <property type="nucleotide sequence ID" value="NZ_WNVG01000443.1"/>
</dbReference>
<evidence type="ECO:0000256" key="2">
    <source>
        <dbReference type="ARBA" id="ARBA00023669"/>
    </source>
</evidence>
<dbReference type="Proteomes" id="UP001289066">
    <property type="component" value="Unassembled WGS sequence"/>
</dbReference>
<dbReference type="PROSITE" id="PS51932">
    <property type="entry name" value="BMV"/>
    <property type="match status" value="1"/>
</dbReference>
<reference evidence="4" key="1">
    <citation type="submission" date="2019-11" db="EMBL/GenBank/DDBJ databases">
        <title>Characterization of Clostridium perfringens isolates from swine manure treated agricultural soils.</title>
        <authorList>
            <person name="Wushke S.T."/>
        </authorList>
    </citation>
    <scope>NUCLEOTIDE SEQUENCE</scope>
    <source>
        <strain evidence="4">X15</strain>
    </source>
</reference>
<organism evidence="4 5">
    <name type="scientific">Clostridium perfringens</name>
    <dbReference type="NCBI Taxonomy" id="1502"/>
    <lineage>
        <taxon>Bacteria</taxon>
        <taxon>Bacillati</taxon>
        <taxon>Bacillota</taxon>
        <taxon>Clostridia</taxon>
        <taxon>Eubacteriales</taxon>
        <taxon>Clostridiaceae</taxon>
        <taxon>Clostridium</taxon>
    </lineage>
</organism>
<feature type="non-terminal residue" evidence="4">
    <location>
        <position position="30"/>
    </location>
</feature>
<dbReference type="InterPro" id="IPR036677">
    <property type="entry name" value="EutN_CcmL_sf"/>
</dbReference>
<proteinExistence type="predicted"/>
<evidence type="ECO:0000256" key="3">
    <source>
        <dbReference type="ARBA" id="ARBA00024446"/>
    </source>
</evidence>
<name>A0AAW9IWE1_CLOPF</name>
<evidence type="ECO:0000313" key="5">
    <source>
        <dbReference type="Proteomes" id="UP001289066"/>
    </source>
</evidence>
<comment type="subcellular location">
    <subcellularLocation>
        <location evidence="1">Carboxysome</location>
    </subcellularLocation>
</comment>
<dbReference type="SUPFAM" id="SSF159133">
    <property type="entry name" value="EutN/CcmL-like"/>
    <property type="match status" value="1"/>
</dbReference>